<evidence type="ECO:0000256" key="8">
    <source>
        <dbReference type="SAM" id="Phobius"/>
    </source>
</evidence>
<dbReference type="Pfam" id="PF01545">
    <property type="entry name" value="Cation_efflux"/>
    <property type="match status" value="1"/>
</dbReference>
<evidence type="ECO:0000259" key="10">
    <source>
        <dbReference type="Pfam" id="PF16916"/>
    </source>
</evidence>
<evidence type="ECO:0000259" key="9">
    <source>
        <dbReference type="Pfam" id="PF01545"/>
    </source>
</evidence>
<dbReference type="GO" id="GO:0016020">
    <property type="term" value="C:membrane"/>
    <property type="evidence" value="ECO:0007669"/>
    <property type="project" value="InterPro"/>
</dbReference>
<accession>A0A8S3YID4</accession>
<dbReference type="SUPFAM" id="SSF160240">
    <property type="entry name" value="Cation efflux protein cytoplasmic domain-like"/>
    <property type="match status" value="1"/>
</dbReference>
<feature type="domain" description="Cation efflux protein transmembrane" evidence="9">
    <location>
        <begin position="41"/>
        <end position="245"/>
    </location>
</feature>
<dbReference type="InterPro" id="IPR058533">
    <property type="entry name" value="Cation_efflux_TM"/>
</dbReference>
<dbReference type="Proteomes" id="UP000678393">
    <property type="component" value="Unassembled WGS sequence"/>
</dbReference>
<keyword evidence="4 8" id="KW-0812">Transmembrane</keyword>
<dbReference type="PANTHER" id="PTHR43840">
    <property type="entry name" value="MITOCHONDRIAL METAL TRANSPORTER 1-RELATED"/>
    <property type="match status" value="1"/>
</dbReference>
<dbReference type="Gene3D" id="3.30.70.1350">
    <property type="entry name" value="Cation efflux protein, cytoplasmic domain"/>
    <property type="match status" value="1"/>
</dbReference>
<dbReference type="SUPFAM" id="SSF161111">
    <property type="entry name" value="Cation efflux protein transmembrane domain-like"/>
    <property type="match status" value="1"/>
</dbReference>
<dbReference type="Pfam" id="PF16916">
    <property type="entry name" value="ZT_dimer"/>
    <property type="match status" value="1"/>
</dbReference>
<dbReference type="AlphaFoldDB" id="A0A8S3YID4"/>
<reference evidence="11" key="1">
    <citation type="submission" date="2021-04" db="EMBL/GenBank/DDBJ databases">
        <authorList>
            <consortium name="Molecular Ecology Group"/>
        </authorList>
    </citation>
    <scope>NUCLEOTIDE SEQUENCE</scope>
</reference>
<dbReference type="FunFam" id="3.30.70.1350:FF:000001">
    <property type="entry name" value="Metal tolerance protein 11"/>
    <property type="match status" value="1"/>
</dbReference>
<comment type="similarity">
    <text evidence="2">Belongs to the cation diffusion facilitator (CDF) transporter (TC 2.A.4) family. SLC30A subfamily.</text>
</comment>
<dbReference type="InterPro" id="IPR027470">
    <property type="entry name" value="Cation_efflux_CTD"/>
</dbReference>
<dbReference type="FunFam" id="1.20.1510.10:FF:000005">
    <property type="entry name" value="Putative Cation diffusion facilitator 1"/>
    <property type="match status" value="1"/>
</dbReference>
<keyword evidence="12" id="KW-1185">Reference proteome</keyword>
<evidence type="ECO:0008006" key="13">
    <source>
        <dbReference type="Google" id="ProtNLM"/>
    </source>
</evidence>
<feature type="non-terminal residue" evidence="11">
    <location>
        <position position="342"/>
    </location>
</feature>
<keyword evidence="5 8" id="KW-1133">Transmembrane helix</keyword>
<name>A0A8S3YID4_9EUPU</name>
<dbReference type="OrthoDB" id="78296at2759"/>
<dbReference type="PANTHER" id="PTHR43840:SF13">
    <property type="entry name" value="CATION EFFLUX PROTEIN CYTOPLASMIC DOMAIN-CONTAINING PROTEIN"/>
    <property type="match status" value="1"/>
</dbReference>
<evidence type="ECO:0000256" key="4">
    <source>
        <dbReference type="ARBA" id="ARBA00022692"/>
    </source>
</evidence>
<dbReference type="EMBL" id="CAJHNH020000076">
    <property type="protein sequence ID" value="CAG5115112.1"/>
    <property type="molecule type" value="Genomic_DNA"/>
</dbReference>
<feature type="transmembrane region" description="Helical" evidence="8">
    <location>
        <begin position="149"/>
        <end position="170"/>
    </location>
</feature>
<gene>
    <name evidence="11" type="ORF">CUNI_LOCUS670</name>
</gene>
<dbReference type="NCBIfam" id="TIGR01297">
    <property type="entry name" value="CDF"/>
    <property type="match status" value="1"/>
</dbReference>
<organism evidence="11 12">
    <name type="scientific">Candidula unifasciata</name>
    <dbReference type="NCBI Taxonomy" id="100452"/>
    <lineage>
        <taxon>Eukaryota</taxon>
        <taxon>Metazoa</taxon>
        <taxon>Spiralia</taxon>
        <taxon>Lophotrochozoa</taxon>
        <taxon>Mollusca</taxon>
        <taxon>Gastropoda</taxon>
        <taxon>Heterobranchia</taxon>
        <taxon>Euthyneura</taxon>
        <taxon>Panpulmonata</taxon>
        <taxon>Eupulmonata</taxon>
        <taxon>Stylommatophora</taxon>
        <taxon>Helicina</taxon>
        <taxon>Helicoidea</taxon>
        <taxon>Geomitridae</taxon>
        <taxon>Candidula</taxon>
    </lineage>
</organism>
<evidence type="ECO:0000256" key="5">
    <source>
        <dbReference type="ARBA" id="ARBA00022989"/>
    </source>
</evidence>
<feature type="transmembrane region" description="Helical" evidence="8">
    <location>
        <begin position="218"/>
        <end position="238"/>
    </location>
</feature>
<evidence type="ECO:0000256" key="7">
    <source>
        <dbReference type="ARBA" id="ARBA00023136"/>
    </source>
</evidence>
<sequence length="342" mass="38392">LFYERQDDLITTFENTATDSKIEIYVENTIDTSALVIRLSQISFAVNLALLIAKAVAVGLSNSLSIISSLVDSIVDLISGIIIWWTTHAIRTSNVYVYPIGRSRLEPVAIIILSVVMSLASLEVVMSAIRRIIDFTSDLDGIAVFELPTILIALSTVVAKFTLAVTFYLLMKKRKLQLPPVDALIQDHRNDTLSNTIAIICGYLGSQQFADRVHTRKVAYIDPIGAIIIGFYIIISWYKTGYEHIQHVTGYTADPAFLSEITWISLNHSPKILCLDTVRAVHFGSQYLVEVDIVLREETILTESHDIGESLQQKLERLPEVERAFVHVDFDSEHCPRSEHIY</sequence>
<dbReference type="InterPro" id="IPR050291">
    <property type="entry name" value="CDF_Transporter"/>
</dbReference>
<evidence type="ECO:0000256" key="2">
    <source>
        <dbReference type="ARBA" id="ARBA00008873"/>
    </source>
</evidence>
<protein>
    <recommendedName>
        <fullName evidence="13">Cation efflux protein cytoplasmic domain-containing protein</fullName>
    </recommendedName>
</protein>
<feature type="domain" description="Cation efflux protein cytoplasmic" evidence="10">
    <location>
        <begin position="256"/>
        <end position="329"/>
    </location>
</feature>
<dbReference type="GO" id="GO:0008324">
    <property type="term" value="F:monoatomic cation transmembrane transporter activity"/>
    <property type="evidence" value="ECO:0007669"/>
    <property type="project" value="InterPro"/>
</dbReference>
<evidence type="ECO:0000313" key="12">
    <source>
        <dbReference type="Proteomes" id="UP000678393"/>
    </source>
</evidence>
<dbReference type="InterPro" id="IPR027469">
    <property type="entry name" value="Cation_efflux_TMD_sf"/>
</dbReference>
<keyword evidence="7 8" id="KW-0472">Membrane</keyword>
<feature type="transmembrane region" description="Helical" evidence="8">
    <location>
        <begin position="66"/>
        <end position="87"/>
    </location>
</feature>
<proteinExistence type="inferred from homology"/>
<keyword evidence="3" id="KW-0813">Transport</keyword>
<comment type="subcellular location">
    <subcellularLocation>
        <location evidence="1">Endomembrane system</location>
        <topology evidence="1">Multi-pass membrane protein</topology>
    </subcellularLocation>
</comment>
<dbReference type="Gene3D" id="1.20.1510.10">
    <property type="entry name" value="Cation efflux protein transmembrane domain"/>
    <property type="match status" value="1"/>
</dbReference>
<evidence type="ECO:0000313" key="11">
    <source>
        <dbReference type="EMBL" id="CAG5115112.1"/>
    </source>
</evidence>
<feature type="transmembrane region" description="Helical" evidence="8">
    <location>
        <begin position="108"/>
        <end position="129"/>
    </location>
</feature>
<evidence type="ECO:0000256" key="6">
    <source>
        <dbReference type="ARBA" id="ARBA00023065"/>
    </source>
</evidence>
<evidence type="ECO:0000256" key="3">
    <source>
        <dbReference type="ARBA" id="ARBA00022448"/>
    </source>
</evidence>
<comment type="caution">
    <text evidence="11">The sequence shown here is derived from an EMBL/GenBank/DDBJ whole genome shotgun (WGS) entry which is preliminary data.</text>
</comment>
<dbReference type="InterPro" id="IPR002524">
    <property type="entry name" value="Cation_efflux"/>
</dbReference>
<evidence type="ECO:0000256" key="1">
    <source>
        <dbReference type="ARBA" id="ARBA00004127"/>
    </source>
</evidence>
<dbReference type="InterPro" id="IPR036837">
    <property type="entry name" value="Cation_efflux_CTD_sf"/>
</dbReference>
<keyword evidence="6" id="KW-0406">Ion transport</keyword>
<dbReference type="GO" id="GO:0012505">
    <property type="term" value="C:endomembrane system"/>
    <property type="evidence" value="ECO:0007669"/>
    <property type="project" value="UniProtKB-SubCell"/>
</dbReference>